<dbReference type="InterPro" id="IPR001878">
    <property type="entry name" value="Znf_CCHC"/>
</dbReference>
<evidence type="ECO:0000256" key="2">
    <source>
        <dbReference type="SAM" id="MobiDB-lite"/>
    </source>
</evidence>
<protein>
    <recommendedName>
        <fullName evidence="3">CCHC-type domain-containing protein</fullName>
    </recommendedName>
</protein>
<reference evidence="4 5" key="1">
    <citation type="submission" date="2018-09" db="EMBL/GenBank/DDBJ databases">
        <title>Genomic investigation of the strawberry pathogen Phytophthora fragariae indicates pathogenicity is determined by transcriptional variation in three key races.</title>
        <authorList>
            <person name="Adams T.M."/>
            <person name="Armitage A.D."/>
            <person name="Sobczyk M.K."/>
            <person name="Bates H.J."/>
            <person name="Dunwell J.M."/>
            <person name="Nellist C.F."/>
            <person name="Harrison R.J."/>
        </authorList>
    </citation>
    <scope>NUCLEOTIDE SEQUENCE [LARGE SCALE GENOMIC DNA]</scope>
    <source>
        <strain evidence="4 5">BC-23</strain>
    </source>
</reference>
<feature type="compositionally biased region" description="Polar residues" evidence="2">
    <location>
        <begin position="181"/>
        <end position="192"/>
    </location>
</feature>
<keyword evidence="1" id="KW-0863">Zinc-finger</keyword>
<feature type="compositionally biased region" description="Basic and acidic residues" evidence="2">
    <location>
        <begin position="458"/>
        <end position="470"/>
    </location>
</feature>
<dbReference type="Proteomes" id="UP000476176">
    <property type="component" value="Unassembled WGS sequence"/>
</dbReference>
<proteinExistence type="predicted"/>
<feature type="compositionally biased region" description="Acidic residues" evidence="2">
    <location>
        <begin position="216"/>
        <end position="225"/>
    </location>
</feature>
<dbReference type="GO" id="GO:0003676">
    <property type="term" value="F:nucleic acid binding"/>
    <property type="evidence" value="ECO:0007669"/>
    <property type="project" value="InterPro"/>
</dbReference>
<dbReference type="EMBL" id="QXGC01001082">
    <property type="protein sequence ID" value="KAE9211781.1"/>
    <property type="molecule type" value="Genomic_DNA"/>
</dbReference>
<organism evidence="4 5">
    <name type="scientific">Phytophthora fragariae</name>
    <dbReference type="NCBI Taxonomy" id="53985"/>
    <lineage>
        <taxon>Eukaryota</taxon>
        <taxon>Sar</taxon>
        <taxon>Stramenopiles</taxon>
        <taxon>Oomycota</taxon>
        <taxon>Peronosporomycetes</taxon>
        <taxon>Peronosporales</taxon>
        <taxon>Peronosporaceae</taxon>
        <taxon>Phytophthora</taxon>
    </lineage>
</organism>
<gene>
    <name evidence="4" type="ORF">PF004_g15814</name>
</gene>
<feature type="domain" description="CCHC-type" evidence="3">
    <location>
        <begin position="274"/>
        <end position="290"/>
    </location>
</feature>
<dbReference type="Pfam" id="PF00098">
    <property type="entry name" value="zf-CCHC"/>
    <property type="match status" value="1"/>
</dbReference>
<evidence type="ECO:0000313" key="4">
    <source>
        <dbReference type="EMBL" id="KAE9211781.1"/>
    </source>
</evidence>
<evidence type="ECO:0000256" key="1">
    <source>
        <dbReference type="PROSITE-ProRule" id="PRU00047"/>
    </source>
</evidence>
<feature type="compositionally biased region" description="Basic and acidic residues" evidence="2">
    <location>
        <begin position="594"/>
        <end position="612"/>
    </location>
</feature>
<dbReference type="Gene3D" id="4.10.60.10">
    <property type="entry name" value="Zinc finger, CCHC-type"/>
    <property type="match status" value="1"/>
</dbReference>
<feature type="region of interest" description="Disordered" evidence="2">
    <location>
        <begin position="305"/>
        <end position="353"/>
    </location>
</feature>
<dbReference type="InterPro" id="IPR021109">
    <property type="entry name" value="Peptidase_aspartic_dom_sf"/>
</dbReference>
<dbReference type="SUPFAM" id="SSF50630">
    <property type="entry name" value="Acid proteases"/>
    <property type="match status" value="1"/>
</dbReference>
<keyword evidence="1" id="KW-0479">Metal-binding</keyword>
<dbReference type="SUPFAM" id="SSF57756">
    <property type="entry name" value="Retrovirus zinc finger-like domains"/>
    <property type="match status" value="1"/>
</dbReference>
<dbReference type="SMART" id="SM00343">
    <property type="entry name" value="ZnF_C2HC"/>
    <property type="match status" value="1"/>
</dbReference>
<feature type="compositionally biased region" description="Basic residues" evidence="2">
    <location>
        <begin position="234"/>
        <end position="247"/>
    </location>
</feature>
<feature type="region of interest" description="Disordered" evidence="2">
    <location>
        <begin position="177"/>
        <end position="268"/>
    </location>
</feature>
<evidence type="ECO:0000313" key="5">
    <source>
        <dbReference type="Proteomes" id="UP000476176"/>
    </source>
</evidence>
<dbReference type="PROSITE" id="PS50158">
    <property type="entry name" value="ZF_CCHC"/>
    <property type="match status" value="1"/>
</dbReference>
<feature type="compositionally biased region" description="Polar residues" evidence="2">
    <location>
        <begin position="258"/>
        <end position="268"/>
    </location>
</feature>
<keyword evidence="1" id="KW-0862">Zinc</keyword>
<sequence length="763" mass="82570">MRRYGERPDQAMAEWRVYQRMMYPGETFADFAAGLRDLTGQNHVSERTLLAQFYRNLDKTTRMLVKQDPVPVTLEQAVDKATGIDDPIDNVAQGMLNIGQAWATAPNAFAVPMNGTTGNVAIVPGVGVGVGPTNDSLIAQMGTDSHEVAFFTNPQGVYNKYTGTWDVPEGRFWNGRYWQPTKKTQQSRTQQEGRSGGKRGMAGGDKRAKVRMVQAADDESSDDSAAEAAPQLPQRKKQKAVVRKTKGAVRLAKAEPQSADTAQKANRWPSTDTKCYACGGTGHFARECPDPEARARNGAYLASQQGIPRPAAPSGTRTVVVTGRQRAQHGAPPRGRAPGGGELEPGEDEEDDWRVEDPTFSQYPELARELRIADAVCERYFGEAAEREVEDGDEQVVQSGGSAAVRDGDAATVEAAASVYLDDELAGRDEERALRYVATVRPAMAALRYVRPSSADNEQPRQDGGQRQETEEGGSFPTSSDGLRTEEGSDPGAVGGKPGVVDVGNLETRSAVPESEEGVTPSVNGDVSVASGAELSGKGDGKAVDMHGIASVRRVAKQRKRAAKRRRAANAEHRKHEAVTDAQDVEAAVAALDSEQRARREQQRSEAREGLTRRRQQQGGVRQPEDGLVANVRLVQLRATTDGEAVDDDDACVLAEDGLPTATMDVEGEQLPVKLDSGARYSVAGTDWMLRGERARRPPPVDVVEGIGGFVLDVIGVWTFQMRNAYGQVVTVEACIIDGCTDEFLIGVDFLQHHKAVMDFEKK</sequence>
<evidence type="ECO:0000259" key="3">
    <source>
        <dbReference type="PROSITE" id="PS50158"/>
    </source>
</evidence>
<dbReference type="InterPro" id="IPR036875">
    <property type="entry name" value="Znf_CCHC_sf"/>
</dbReference>
<dbReference type="AlphaFoldDB" id="A0A6G0NK96"/>
<feature type="compositionally biased region" description="Basic and acidic residues" evidence="2">
    <location>
        <begin position="569"/>
        <end position="579"/>
    </location>
</feature>
<feature type="compositionally biased region" description="Acidic residues" evidence="2">
    <location>
        <begin position="344"/>
        <end position="353"/>
    </location>
</feature>
<feature type="region of interest" description="Disordered" evidence="2">
    <location>
        <begin position="563"/>
        <end position="625"/>
    </location>
</feature>
<dbReference type="Gene3D" id="2.40.70.10">
    <property type="entry name" value="Acid Proteases"/>
    <property type="match status" value="1"/>
</dbReference>
<dbReference type="GO" id="GO:0008270">
    <property type="term" value="F:zinc ion binding"/>
    <property type="evidence" value="ECO:0007669"/>
    <property type="project" value="UniProtKB-KW"/>
</dbReference>
<name>A0A6G0NK96_9STRA</name>
<accession>A0A6G0NK96</accession>
<comment type="caution">
    <text evidence="4">The sequence shown here is derived from an EMBL/GenBank/DDBJ whole genome shotgun (WGS) entry which is preliminary data.</text>
</comment>
<feature type="region of interest" description="Disordered" evidence="2">
    <location>
        <begin position="449"/>
        <end position="542"/>
    </location>
</feature>